<reference evidence="6 7" key="1">
    <citation type="submission" date="2018-10" db="EMBL/GenBank/DDBJ databases">
        <title>Phylogenomics of Brevibacillus.</title>
        <authorList>
            <person name="Dunlap C."/>
        </authorList>
    </citation>
    <scope>NUCLEOTIDE SEQUENCE [LARGE SCALE GENOMIC DNA]</scope>
    <source>
        <strain evidence="6 7">NRRL NRS 1219</strain>
    </source>
</reference>
<dbReference type="InterPro" id="IPR041916">
    <property type="entry name" value="Anti_sigma_zinc_sf"/>
</dbReference>
<proteinExistence type="inferred from homology"/>
<dbReference type="EMBL" id="BJOD01000010">
    <property type="protein sequence ID" value="GED25025.1"/>
    <property type="molecule type" value="Genomic_DNA"/>
</dbReference>
<evidence type="ECO:0000256" key="2">
    <source>
        <dbReference type="ARBA" id="ARBA00024438"/>
    </source>
</evidence>
<dbReference type="Gene3D" id="1.10.10.1320">
    <property type="entry name" value="Anti-sigma factor, zinc-finger domain"/>
    <property type="match status" value="1"/>
</dbReference>
<evidence type="ECO:0000313" key="7">
    <source>
        <dbReference type="Proteomes" id="UP000276178"/>
    </source>
</evidence>
<feature type="region of interest" description="Disordered" evidence="3">
    <location>
        <begin position="83"/>
        <end position="105"/>
    </location>
</feature>
<feature type="domain" description="Putative zinc-finger" evidence="4">
    <location>
        <begin position="8"/>
        <end position="36"/>
    </location>
</feature>
<gene>
    <name evidence="5" type="ORF">BAG01nite_11270</name>
    <name evidence="6" type="ORF">EB820_20540</name>
</gene>
<evidence type="ECO:0000259" key="4">
    <source>
        <dbReference type="Pfam" id="PF13490"/>
    </source>
</evidence>
<organism evidence="6 7">
    <name type="scientific">Brevibacillus agri</name>
    <dbReference type="NCBI Taxonomy" id="51101"/>
    <lineage>
        <taxon>Bacteria</taxon>
        <taxon>Bacillati</taxon>
        <taxon>Bacillota</taxon>
        <taxon>Bacilli</taxon>
        <taxon>Bacillales</taxon>
        <taxon>Paenibacillaceae</taxon>
        <taxon>Brevibacillus</taxon>
    </lineage>
</organism>
<dbReference type="InterPro" id="IPR027383">
    <property type="entry name" value="Znf_put"/>
</dbReference>
<dbReference type="RefSeq" id="WP_025843868.1">
    <property type="nucleotide sequence ID" value="NZ_BJOD01000010.1"/>
</dbReference>
<reference evidence="5 8" key="2">
    <citation type="submission" date="2019-06" db="EMBL/GenBank/DDBJ databases">
        <title>Whole genome shotgun sequence of Brevibacillus agri NBRC 15538.</title>
        <authorList>
            <person name="Hosoyama A."/>
            <person name="Uohara A."/>
            <person name="Ohji S."/>
            <person name="Ichikawa N."/>
        </authorList>
    </citation>
    <scope>NUCLEOTIDE SEQUENCE [LARGE SCALE GENOMIC DNA]</scope>
    <source>
        <strain evidence="5 8">NBRC 15538</strain>
    </source>
</reference>
<dbReference type="Proteomes" id="UP000317180">
    <property type="component" value="Unassembled WGS sequence"/>
</dbReference>
<evidence type="ECO:0000256" key="3">
    <source>
        <dbReference type="SAM" id="MobiDB-lite"/>
    </source>
</evidence>
<comment type="similarity">
    <text evidence="1">Belongs to the zinc-associated anti-sigma factor (ZAS) superfamily. Anti-sigma-W factor family.</text>
</comment>
<feature type="compositionally biased region" description="Basic and acidic residues" evidence="3">
    <location>
        <begin position="83"/>
        <end position="97"/>
    </location>
</feature>
<name>A0A3M8AIT5_9BACL</name>
<protein>
    <recommendedName>
        <fullName evidence="2">Anti-sigma-W factor RsiW</fullName>
    </recommendedName>
</protein>
<comment type="caution">
    <text evidence="6">The sequence shown here is derived from an EMBL/GenBank/DDBJ whole genome shotgun (WGS) entry which is preliminary data.</text>
</comment>
<evidence type="ECO:0000256" key="1">
    <source>
        <dbReference type="ARBA" id="ARBA00024353"/>
    </source>
</evidence>
<evidence type="ECO:0000313" key="6">
    <source>
        <dbReference type="EMBL" id="RNB50929.1"/>
    </source>
</evidence>
<dbReference type="Pfam" id="PF13490">
    <property type="entry name" value="zf-HC2"/>
    <property type="match status" value="1"/>
</dbReference>
<dbReference type="Proteomes" id="UP000276178">
    <property type="component" value="Unassembled WGS sequence"/>
</dbReference>
<dbReference type="EMBL" id="RHHN01000066">
    <property type="protein sequence ID" value="RNB50929.1"/>
    <property type="molecule type" value="Genomic_DNA"/>
</dbReference>
<accession>A0A3M8AIT5</accession>
<sequence length="391" mass="44027">MKCADTGLIQTFLDGECDAQQSETFRAHLAECEQCQARLEELTALDVWTREKIEAHVFAQADQAKIDTDAAWQRFSQTAGTTKKSDLREWDSHEQRSAKRSWKQMNKTTKRWMTAASAAAVVAVSLSFPQVQAAANDFLSIFRMSKVEFVKVTPKDLQQVESWIANGNVGEMDLQGIGKIWIDGVDKDKQENRNQYYNSREAAEKAGVKLPKLPDGLIVDGVEVTSPYRVHLEINTERANKLLAQLQVEAKFDEKLDGQRISLEIPKMQKTWIATGKDSYSYSVVDAPELKAPEGVDLLQLRETVLALPFIPDQVKKQMLDIKDWKHTIPVPYMADGKSDMKEVKVNGEDGMLVTGRYDTHLVWQQDGKIHMLEGSDKSGEALLALAKQLK</sequence>
<keyword evidence="8" id="KW-1185">Reference proteome</keyword>
<evidence type="ECO:0000313" key="5">
    <source>
        <dbReference type="EMBL" id="GED25025.1"/>
    </source>
</evidence>
<dbReference type="OrthoDB" id="2079550at2"/>
<dbReference type="AlphaFoldDB" id="A0A3M8AIT5"/>
<evidence type="ECO:0000313" key="8">
    <source>
        <dbReference type="Proteomes" id="UP000317180"/>
    </source>
</evidence>
<dbReference type="GeneID" id="82810529"/>